<dbReference type="InterPro" id="IPR010206">
    <property type="entry name" value="PolA_pol_I"/>
</dbReference>
<dbReference type="Gene3D" id="1.10.3090.10">
    <property type="entry name" value="cca-adding enzyme, domain 2"/>
    <property type="match status" value="1"/>
</dbReference>
<evidence type="ECO:0000256" key="1">
    <source>
        <dbReference type="ARBA" id="ARBA00022664"/>
    </source>
</evidence>
<evidence type="ECO:0000256" key="2">
    <source>
        <dbReference type="ARBA" id="ARBA00022679"/>
    </source>
</evidence>
<dbReference type="InterPro" id="IPR043519">
    <property type="entry name" value="NT_sf"/>
</dbReference>
<comment type="similarity">
    <text evidence="7 8">Belongs to the tRNA nucleotidyltransferase/poly(A) polymerase family.</text>
</comment>
<dbReference type="SUPFAM" id="SSF81301">
    <property type="entry name" value="Nucleotidyltransferase"/>
    <property type="match status" value="1"/>
</dbReference>
<dbReference type="FunFam" id="3.30.460.10:FF:000035">
    <property type="entry name" value="Poly(A) polymerase I"/>
    <property type="match status" value="1"/>
</dbReference>
<dbReference type="PANTHER" id="PTHR43051:SF1">
    <property type="entry name" value="POLYNUCLEOTIDE ADENYLYLTRANSFERASE FAMILY PROTEIN"/>
    <property type="match status" value="1"/>
</dbReference>
<dbReference type="Pfam" id="PF12626">
    <property type="entry name" value="PolyA_pol_arg_C"/>
    <property type="match status" value="1"/>
</dbReference>
<dbReference type="Pfam" id="PF12627">
    <property type="entry name" value="PolyA_pol_RNAbd"/>
    <property type="match status" value="1"/>
</dbReference>
<evidence type="ECO:0000256" key="9">
    <source>
        <dbReference type="SAM" id="MobiDB-lite"/>
    </source>
</evidence>
<evidence type="ECO:0000256" key="8">
    <source>
        <dbReference type="RuleBase" id="RU003953"/>
    </source>
</evidence>
<comment type="caution">
    <text evidence="13">The sequence shown here is derived from an EMBL/GenBank/DDBJ whole genome shotgun (WGS) entry which is preliminary data.</text>
</comment>
<dbReference type="SUPFAM" id="SSF81891">
    <property type="entry name" value="Poly A polymerase C-terminal region-like"/>
    <property type="match status" value="1"/>
</dbReference>
<dbReference type="AlphaFoldDB" id="A0A4V3D768"/>
<keyword evidence="6 7" id="KW-0804">Transcription</keyword>
<evidence type="ECO:0000313" key="14">
    <source>
        <dbReference type="Proteomes" id="UP000295375"/>
    </source>
</evidence>
<dbReference type="Pfam" id="PF01743">
    <property type="entry name" value="PolyA_pol"/>
    <property type="match status" value="1"/>
</dbReference>
<evidence type="ECO:0000259" key="10">
    <source>
        <dbReference type="Pfam" id="PF01743"/>
    </source>
</evidence>
<dbReference type="Proteomes" id="UP000295375">
    <property type="component" value="Unassembled WGS sequence"/>
</dbReference>
<dbReference type="Gene3D" id="3.30.460.10">
    <property type="entry name" value="Beta Polymerase, domain 2"/>
    <property type="match status" value="1"/>
</dbReference>
<evidence type="ECO:0000259" key="12">
    <source>
        <dbReference type="Pfam" id="PF12627"/>
    </source>
</evidence>
<feature type="region of interest" description="Disordered" evidence="9">
    <location>
        <begin position="416"/>
        <end position="447"/>
    </location>
</feature>
<keyword evidence="14" id="KW-1185">Reference proteome</keyword>
<feature type="domain" description="Poly A polymerase head" evidence="10">
    <location>
        <begin position="52"/>
        <end position="176"/>
    </location>
</feature>
<feature type="active site" evidence="7">
    <location>
        <position position="145"/>
    </location>
</feature>
<dbReference type="CDD" id="cd05398">
    <property type="entry name" value="NT_ClassII-CCAase"/>
    <property type="match status" value="1"/>
</dbReference>
<evidence type="ECO:0000256" key="3">
    <source>
        <dbReference type="ARBA" id="ARBA00022741"/>
    </source>
</evidence>
<dbReference type="RefSeq" id="WP_133591756.1">
    <property type="nucleotide sequence ID" value="NZ_CP037953.1"/>
</dbReference>
<dbReference type="GO" id="GO:0006397">
    <property type="term" value="P:mRNA processing"/>
    <property type="evidence" value="ECO:0007669"/>
    <property type="project" value="UniProtKB-KW"/>
</dbReference>
<evidence type="ECO:0000256" key="6">
    <source>
        <dbReference type="ARBA" id="ARBA00023163"/>
    </source>
</evidence>
<name>A0A4V3D768_9GAMM</name>
<evidence type="ECO:0000256" key="4">
    <source>
        <dbReference type="ARBA" id="ARBA00022840"/>
    </source>
</evidence>
<evidence type="ECO:0000256" key="5">
    <source>
        <dbReference type="ARBA" id="ARBA00022884"/>
    </source>
</evidence>
<dbReference type="EC" id="2.7.7.19" evidence="7"/>
<proteinExistence type="inferred from homology"/>
<dbReference type="GO" id="GO:1990817">
    <property type="term" value="F:poly(A) RNA polymerase activity"/>
    <property type="evidence" value="ECO:0007669"/>
    <property type="project" value="UniProtKB-UniRule"/>
</dbReference>
<dbReference type="EMBL" id="SNYM01000013">
    <property type="protein sequence ID" value="TDQ46517.1"/>
    <property type="molecule type" value="Genomic_DNA"/>
</dbReference>
<evidence type="ECO:0000256" key="7">
    <source>
        <dbReference type="HAMAP-Rule" id="MF_00957"/>
    </source>
</evidence>
<dbReference type="HAMAP" id="MF_00957">
    <property type="entry name" value="PolyA_pol"/>
    <property type="match status" value="1"/>
</dbReference>
<keyword evidence="5 7" id="KW-0694">RNA-binding</keyword>
<dbReference type="InterPro" id="IPR025866">
    <property type="entry name" value="PolyA_pol_arg_C_dom"/>
</dbReference>
<feature type="domain" description="Polymerase A arginine-rich C-terminal" evidence="11">
    <location>
        <begin position="318"/>
        <end position="437"/>
    </location>
</feature>
<feature type="active site" evidence="7">
    <location>
        <position position="72"/>
    </location>
</feature>
<keyword evidence="2 7" id="KW-0808">Transferase</keyword>
<dbReference type="OrthoDB" id="9805698at2"/>
<feature type="domain" description="tRNA nucleotidyltransferase/poly(A) polymerase RNA and SrmB- binding" evidence="12">
    <location>
        <begin position="203"/>
        <end position="265"/>
    </location>
</feature>
<feature type="compositionally biased region" description="Basic residues" evidence="9">
    <location>
        <begin position="430"/>
        <end position="447"/>
    </location>
</feature>
<sequence length="447" mass="51029">MIFSRIRQFINGNGPTLKKRVIPRDQHTVSRKEISENALKVLYRLNKAGFEAYLVGGGVRDVLLGEHPKDFDVATSARPEEVAKVFRNCRLIGRRFRLAHVLFGSDVVEVATFRGANDDSPQTEHGMVLRDNVYGTLEQDAERRDFTVNALYYNIADFSVVDFTGGLDDLKKRRLRLIGDPEKRFREDPVRMLRAARFAAKLDFDIEKKTREPIPELAGLLHNVSNARLWDESAKLFLSGYGEACFHQLDQLGLFAALFPATSKALKKAPQWQAMFDAALRNTDQRIAEEKGVNPAFLFAVLLWPVLQHNLQKRLDRGQHPAPAMQAAATDVLDEQNRYIAIARRFALVIREMWSLQHRFESRTPARVDKLSSHPRFRAAFDLLCLRAESETELKPLADWWQQYQDADESARIELIKGATQGTKNSNGPRTRRPRKRTARRAPKPST</sequence>
<dbReference type="GO" id="GO:0003723">
    <property type="term" value="F:RNA binding"/>
    <property type="evidence" value="ECO:0007669"/>
    <property type="project" value="UniProtKB-UniRule"/>
</dbReference>
<keyword evidence="1 7" id="KW-0507">mRNA processing</keyword>
<comment type="catalytic activity">
    <reaction evidence="7">
        <text>RNA(n) + ATP = RNA(n)-3'-adenine ribonucleotide + diphosphate</text>
        <dbReference type="Rhea" id="RHEA:11332"/>
        <dbReference type="Rhea" id="RHEA-COMP:14527"/>
        <dbReference type="Rhea" id="RHEA-COMP:17347"/>
        <dbReference type="ChEBI" id="CHEBI:30616"/>
        <dbReference type="ChEBI" id="CHEBI:33019"/>
        <dbReference type="ChEBI" id="CHEBI:140395"/>
        <dbReference type="ChEBI" id="CHEBI:173115"/>
        <dbReference type="EC" id="2.7.7.19"/>
    </reaction>
</comment>
<organism evidence="13 14">
    <name type="scientific">Permianibacter aggregans</name>
    <dbReference type="NCBI Taxonomy" id="1510150"/>
    <lineage>
        <taxon>Bacteria</taxon>
        <taxon>Pseudomonadati</taxon>
        <taxon>Pseudomonadota</taxon>
        <taxon>Gammaproteobacteria</taxon>
        <taxon>Pseudomonadales</taxon>
        <taxon>Pseudomonadaceae</taxon>
        <taxon>Permianibacter</taxon>
    </lineage>
</organism>
<comment type="function">
    <text evidence="7">Adds poly(A) tail to the 3' end of many RNAs, which usually targets these RNAs for decay. Plays a significant role in the global control of gene expression, through influencing the rate of transcript degradation, and in the general RNA quality control.</text>
</comment>
<reference evidence="13 14" key="1">
    <citation type="submission" date="2019-03" db="EMBL/GenBank/DDBJ databases">
        <title>Genomic Encyclopedia of Type Strains, Phase IV (KMG-IV): sequencing the most valuable type-strain genomes for metagenomic binning, comparative biology and taxonomic classification.</title>
        <authorList>
            <person name="Goeker M."/>
        </authorList>
    </citation>
    <scope>NUCLEOTIDE SEQUENCE [LARGE SCALE GENOMIC DNA]</scope>
    <source>
        <strain evidence="13 14">DSM 103792</strain>
    </source>
</reference>
<accession>A0A4V3D768</accession>
<gene>
    <name evidence="7" type="primary">pcnB</name>
    <name evidence="13" type="ORF">EV696_11358</name>
</gene>
<dbReference type="InterPro" id="IPR032828">
    <property type="entry name" value="PolyA_RNA-bd"/>
</dbReference>
<evidence type="ECO:0000259" key="11">
    <source>
        <dbReference type="Pfam" id="PF12626"/>
    </source>
</evidence>
<dbReference type="NCBIfam" id="TIGR01942">
    <property type="entry name" value="pcnB"/>
    <property type="match status" value="1"/>
</dbReference>
<keyword evidence="4 7" id="KW-0067">ATP-binding</keyword>
<evidence type="ECO:0000313" key="13">
    <source>
        <dbReference type="EMBL" id="TDQ46517.1"/>
    </source>
</evidence>
<keyword evidence="3 7" id="KW-0547">Nucleotide-binding</keyword>
<feature type="active site" evidence="7">
    <location>
        <position position="70"/>
    </location>
</feature>
<protein>
    <recommendedName>
        <fullName evidence="7">Poly(A) polymerase I</fullName>
        <shortName evidence="7">PAP I</shortName>
        <ecNumber evidence="7">2.7.7.19</ecNumber>
    </recommendedName>
</protein>
<dbReference type="InterPro" id="IPR052191">
    <property type="entry name" value="tRNA_ntf/polyA_polymerase_I"/>
</dbReference>
<dbReference type="PANTHER" id="PTHR43051">
    <property type="entry name" value="POLYNUCLEOTIDE ADENYLYLTRANSFERASE FAMILY PROTEIN"/>
    <property type="match status" value="1"/>
</dbReference>
<dbReference type="GO" id="GO:0005524">
    <property type="term" value="F:ATP binding"/>
    <property type="evidence" value="ECO:0007669"/>
    <property type="project" value="UniProtKB-UniRule"/>
</dbReference>
<dbReference type="GO" id="GO:0043633">
    <property type="term" value="P:polyadenylation-dependent RNA catabolic process"/>
    <property type="evidence" value="ECO:0007669"/>
    <property type="project" value="InterPro"/>
</dbReference>
<dbReference type="InterPro" id="IPR002646">
    <property type="entry name" value="PolA_pol_head_dom"/>
</dbReference>